<keyword evidence="4 8" id="KW-0812">Transmembrane</keyword>
<evidence type="ECO:0000313" key="11">
    <source>
        <dbReference type="Proteomes" id="UP000767334"/>
    </source>
</evidence>
<dbReference type="EMBL" id="JACJLL010000086">
    <property type="protein sequence ID" value="MBM6820127.1"/>
    <property type="molecule type" value="Genomic_DNA"/>
</dbReference>
<feature type="transmembrane region" description="Helical" evidence="8">
    <location>
        <begin position="117"/>
        <end position="138"/>
    </location>
</feature>
<keyword evidence="6 8" id="KW-0472">Membrane</keyword>
<evidence type="ECO:0000256" key="3">
    <source>
        <dbReference type="ARBA" id="ARBA00022519"/>
    </source>
</evidence>
<evidence type="ECO:0000313" key="10">
    <source>
        <dbReference type="EMBL" id="MBM6820127.1"/>
    </source>
</evidence>
<evidence type="ECO:0000256" key="8">
    <source>
        <dbReference type="SAM" id="Phobius"/>
    </source>
</evidence>
<dbReference type="InterPro" id="IPR024528">
    <property type="entry name" value="ThrE_2"/>
</dbReference>
<evidence type="ECO:0000256" key="7">
    <source>
        <dbReference type="ARBA" id="ARBA00034125"/>
    </source>
</evidence>
<dbReference type="PANTHER" id="PTHR34390">
    <property type="entry name" value="UPF0442 PROTEIN YJJB-RELATED"/>
    <property type="match status" value="1"/>
</dbReference>
<evidence type="ECO:0000256" key="2">
    <source>
        <dbReference type="ARBA" id="ARBA00022475"/>
    </source>
</evidence>
<dbReference type="Pfam" id="PF12821">
    <property type="entry name" value="ThrE_2"/>
    <property type="match status" value="1"/>
</dbReference>
<gene>
    <name evidence="10" type="ORF">H6A19_12400</name>
</gene>
<accession>A0ABS2FJD6</accession>
<proteinExistence type="inferred from homology"/>
<keyword evidence="5 8" id="KW-1133">Transmembrane helix</keyword>
<evidence type="ECO:0000259" key="9">
    <source>
        <dbReference type="Pfam" id="PF12821"/>
    </source>
</evidence>
<dbReference type="InterPro" id="IPR050539">
    <property type="entry name" value="ThrE_Dicarb/AminoAcid_Exp"/>
</dbReference>
<keyword evidence="3" id="KW-0997">Cell inner membrane</keyword>
<dbReference type="RefSeq" id="WP_195516573.1">
    <property type="nucleotide sequence ID" value="NZ_JACJLL010000086.1"/>
</dbReference>
<evidence type="ECO:0000256" key="5">
    <source>
        <dbReference type="ARBA" id="ARBA00022989"/>
    </source>
</evidence>
<comment type="similarity">
    <text evidence="7">Belongs to the ThrE exporter (TC 2.A.79) family.</text>
</comment>
<keyword evidence="2" id="KW-1003">Cell membrane</keyword>
<dbReference type="Proteomes" id="UP000767334">
    <property type="component" value="Unassembled WGS sequence"/>
</dbReference>
<organism evidence="10 11">
    <name type="scientific">Clostridium saudiense</name>
    <dbReference type="NCBI Taxonomy" id="1414720"/>
    <lineage>
        <taxon>Bacteria</taxon>
        <taxon>Bacillati</taxon>
        <taxon>Bacillota</taxon>
        <taxon>Clostridia</taxon>
        <taxon>Eubacteriales</taxon>
        <taxon>Clostridiaceae</taxon>
        <taxon>Clostridium</taxon>
    </lineage>
</organism>
<evidence type="ECO:0000256" key="6">
    <source>
        <dbReference type="ARBA" id="ARBA00023136"/>
    </source>
</evidence>
<evidence type="ECO:0000256" key="1">
    <source>
        <dbReference type="ARBA" id="ARBA00004651"/>
    </source>
</evidence>
<sequence length="152" mass="16660">MIIWVTLVSFFATFGFCIAFNIRGKKIFFAALGGAMSWFFYSLPLQMGLSEISSLFISSVIFSIYSEVLARIFKTPVTTFVVCALIPLVPGSGMYYTMREAIAGNISKSLELGLNTLASAGTLALGVLFVSTLTRLVLSAKRKKEIKKFAQK</sequence>
<keyword evidence="11" id="KW-1185">Reference proteome</keyword>
<name>A0ABS2FJD6_9CLOT</name>
<comment type="subcellular location">
    <subcellularLocation>
        <location evidence="1">Cell membrane</location>
        <topology evidence="1">Multi-pass membrane protein</topology>
    </subcellularLocation>
</comment>
<feature type="domain" description="Threonine/Serine exporter ThrE" evidence="9">
    <location>
        <begin position="7"/>
        <end position="132"/>
    </location>
</feature>
<evidence type="ECO:0000256" key="4">
    <source>
        <dbReference type="ARBA" id="ARBA00022692"/>
    </source>
</evidence>
<feature type="transmembrane region" description="Helical" evidence="8">
    <location>
        <begin position="77"/>
        <end position="97"/>
    </location>
</feature>
<reference evidence="10 11" key="1">
    <citation type="journal article" date="2021" name="Sci. Rep.">
        <title>The distribution of antibiotic resistance genes in chicken gut microbiota commensals.</title>
        <authorList>
            <person name="Juricova H."/>
            <person name="Matiasovicova J."/>
            <person name="Kubasova T."/>
            <person name="Cejkova D."/>
            <person name="Rychlik I."/>
        </authorList>
    </citation>
    <scope>NUCLEOTIDE SEQUENCE [LARGE SCALE GENOMIC DNA]</scope>
    <source>
        <strain evidence="10 11">An435</strain>
    </source>
</reference>
<protein>
    <submittedName>
        <fullName evidence="10">Threonine/serine exporter family protein</fullName>
    </submittedName>
</protein>
<comment type="caution">
    <text evidence="10">The sequence shown here is derived from an EMBL/GenBank/DDBJ whole genome shotgun (WGS) entry which is preliminary data.</text>
</comment>
<dbReference type="PANTHER" id="PTHR34390:SF1">
    <property type="entry name" value="SUCCINATE TRANSPORTER SUBUNIT YJJB-RELATED"/>
    <property type="match status" value="1"/>
</dbReference>
<feature type="transmembrane region" description="Helical" evidence="8">
    <location>
        <begin position="43"/>
        <end position="65"/>
    </location>
</feature>